<dbReference type="InterPro" id="IPR014030">
    <property type="entry name" value="Ketoacyl_synth_N"/>
</dbReference>
<comment type="pathway">
    <text evidence="2">Antibiotic biosynthesis.</text>
</comment>
<dbReference type="SMART" id="SM00825">
    <property type="entry name" value="PKS_KS"/>
    <property type="match status" value="3"/>
</dbReference>
<dbReference type="InterPro" id="IPR032821">
    <property type="entry name" value="PKS_assoc"/>
</dbReference>
<protein>
    <submittedName>
        <fullName evidence="15">Pimaricinolide synthase PimS1</fullName>
    </submittedName>
</protein>
<dbReference type="PROSITE" id="PS00606">
    <property type="entry name" value="KS3_1"/>
    <property type="match status" value="3"/>
</dbReference>
<dbReference type="SMART" id="SM01294">
    <property type="entry name" value="PKS_PP_betabranch"/>
    <property type="match status" value="2"/>
</dbReference>
<dbReference type="Gene3D" id="3.40.50.720">
    <property type="entry name" value="NAD(P)-binding Rossmann-like Domain"/>
    <property type="match status" value="3"/>
</dbReference>
<comment type="caution">
    <text evidence="15">The sequence shown here is derived from an EMBL/GenBank/DDBJ whole genome shotgun (WGS) entry which is preliminary data.</text>
</comment>
<dbReference type="Pfam" id="PF02801">
    <property type="entry name" value="Ketoacyl-synt_C"/>
    <property type="match status" value="3"/>
</dbReference>
<dbReference type="InterPro" id="IPR020806">
    <property type="entry name" value="PKS_PP-bd"/>
</dbReference>
<evidence type="ECO:0000256" key="11">
    <source>
        <dbReference type="SAM" id="MobiDB-lite"/>
    </source>
</evidence>
<feature type="domain" description="PKS/mFAS DH" evidence="14">
    <location>
        <begin position="2310"/>
        <end position="2581"/>
    </location>
</feature>
<dbReference type="Pfam" id="PF21089">
    <property type="entry name" value="PKS_DH_N"/>
    <property type="match status" value="2"/>
</dbReference>
<comment type="cofactor">
    <cofactor evidence="1">
        <name>pantetheine 4'-phosphate</name>
        <dbReference type="ChEBI" id="CHEBI:47942"/>
    </cofactor>
</comment>
<evidence type="ECO:0000256" key="9">
    <source>
        <dbReference type="PROSITE-ProRule" id="PRU01363"/>
    </source>
</evidence>
<feature type="active site" description="Proton donor; for dehydratase activity" evidence="9">
    <location>
        <position position="4146"/>
    </location>
</feature>
<dbReference type="InterPro" id="IPR013968">
    <property type="entry name" value="PKS_KR"/>
</dbReference>
<feature type="region of interest" description="C-terminal hotdog fold" evidence="9">
    <location>
        <begin position="2443"/>
        <end position="2581"/>
    </location>
</feature>
<dbReference type="InterPro" id="IPR016035">
    <property type="entry name" value="Acyl_Trfase/lysoPLipase"/>
</dbReference>
<feature type="domain" description="Carrier" evidence="12">
    <location>
        <begin position="3000"/>
        <end position="3075"/>
    </location>
</feature>
<dbReference type="InterPro" id="IPR049551">
    <property type="entry name" value="PKS_DH_C"/>
</dbReference>
<dbReference type="Gene3D" id="3.40.47.10">
    <property type="match status" value="3"/>
</dbReference>
<dbReference type="SMART" id="SM00822">
    <property type="entry name" value="PKS_KR"/>
    <property type="match status" value="3"/>
</dbReference>
<keyword evidence="6" id="KW-0045">Antibiotic biosynthesis</keyword>
<dbReference type="InterPro" id="IPR001227">
    <property type="entry name" value="Ac_transferase_dom_sf"/>
</dbReference>
<dbReference type="SUPFAM" id="SSF47336">
    <property type="entry name" value="ACP-like"/>
    <property type="match status" value="3"/>
</dbReference>
<dbReference type="FunFam" id="3.40.47.10:FF:000019">
    <property type="entry name" value="Polyketide synthase type I"/>
    <property type="match status" value="3"/>
</dbReference>
<proteinExistence type="predicted"/>
<dbReference type="SMART" id="SM00827">
    <property type="entry name" value="PKS_AT"/>
    <property type="match status" value="3"/>
</dbReference>
<evidence type="ECO:0000256" key="4">
    <source>
        <dbReference type="ARBA" id="ARBA00022553"/>
    </source>
</evidence>
<dbReference type="InterPro" id="IPR042104">
    <property type="entry name" value="PKS_dehydratase_sf"/>
</dbReference>
<accession>A0A7Y9WVZ4</accession>
<dbReference type="PROSITE" id="PS52019">
    <property type="entry name" value="PKS_MFAS_DH"/>
    <property type="match status" value="2"/>
</dbReference>
<dbReference type="CDD" id="cd00833">
    <property type="entry name" value="PKS"/>
    <property type="match status" value="3"/>
</dbReference>
<sequence length="4790" mass="496491">MATSNDKLVEALRSSLKENERLRHQHRRLTEAQREPIAVVGMACRYPGGVDSPEALWRLVADGAGALSGFPDDRGWDPAASYARPAGFLDAAGEFDAALFGISPREAVAMDPQQRLLMETAWEALERGGVDPLSLRGRQVGVFVGSNTQDYASVLMRTPIADEGHLLTGNAAAVVSGRLSYFFGLEGPAITVDTACSSSLVALHLAVQSLRQGECTMALAGGATVMCTTGAFEEFERQGGLAADGRCKSFAAAADGTGWGEGVGLLLVERLSDARRLGHPVLAVVRGTAVNQDGASNGLTAPNGPSQQRVIRAALENAGLTGADVDAVEAHGTGTVLGDPIEAQALLATYGRDRAAGDPLWLGSIKSNIGHTQAAAGVAGIIKMVMAMRHRTLPQTLSVDAPTPHVDWSTGAVELLTEARPWPSGDHPARAGVSAFGVSGTNAHVIVEQAPPGDEEPAREPVTVPAPLLLSGHDDAALYAQAARLARHLTERDSDPGDIAHSLATTRAGLRHRAAITATDPAERLAALTALAEGRGTAGVVRDTVTRGPLAFVFSGQGSQRPGMGLELASSFPVFAEAFDAACAELDRHLDRPIREVIADDAGALDQTVYTQSALFAVEVALFRLVESFGVTPDYLVGHSIGEIAAAHVAGVLSLADAAKLVAARGRLMQALPTGGVMVAVRATEAEVLPLLTGGVSVAAINGPRSVVLSGAADEVAAVAAQFEKSKRLRVSHAFHSVLMEPMLAEFAQVTSTLTYAPPQVPVVSNVTGQIADVQDAAYWVRHVREAVRFADGIATLEGLGVSTFVEIGPDGVLSAMGADCVTDAVFVPVQRADRDQSTSLLTALAQVFVRGVPVDWTPCHPGARTVDLPTYAFQRRYYWPDLPKPVSGTPDEWRYRESWQPVDVAPTEALAGRWCIVADPADPTAQQLHDLLTRHGAAPDIGIALEITDGLAGVLHVPSRTGDLDATASLLALISAADTAGSTAPIWTVTTGAVTTGADGVAPDPAQAALWGLGRVAALELPDTWGGLVDLAGDVTDQLVAVLTGTTGEDQIAVRADGLHARRIDRAPATATEPWQPTGTVLVTGGTGALGTHVARWAAHSGADRVVLVSRRGPDAPGLDTLTTELAATGCQITAAACDVTDRAALAALVATLRADGAPVRSVVHTAGVAHLTPLTGLSPAEISELGAAKVLGARHLDEILGDELDAFVLFSSIAGAWGSGDQGGYAAANAYLDALAARRAAHGRPATAIAWGPWAGGGMADADVSAQLARRGITAMNPTRAIAALAHAVSAGDTTVVVADVDWSRFGPAFTVRRNSPLLTPLLASAPDEAPSTVPAGDLLAGRTADERRAYLLHLVRSEAAAVLGHESADAVPADRPFRELGFDSLTAVELRSRLAAATGLRLPTTVAFDYPYAAVLAAELDALLSGADRTATTVAPAVGVSDEPIAIIGMACRYPGDVGSPEDLWRLVESGTDAIAGFPADRGWDLDSLYDPDPDQPGASYTRAGGFVADVAGFDAAFFGISPREALAMDPQQRLLMETAWEAVERAGIDPAGLRGEPAGVFVGASFSGYGTGDQIADGVEGYRLTGTAASVTSGRIAYALGWEGPAVTVDTACSSSLVALHLAVRSLRSGECSLALAGGVTVMASPDAFVEFSRQRGLSADGRCKSFAAGADGTGWSEGAGLLLVERLSDAVRKGHRVLAVVRGTAVNSDGASNGLTAPNGPSQQRVIRAALADAGLHPADVDAVEAHGTGTRLGDPIEAQALLTAYGQDRPDARPLWLGSVKSNIGHTVAAAGVAGIIKMVMAMRHRVLPRTLHVDAPTPHVDWSSGAVSLLTEAQPWPAVDRPARAAVSSFGISGTNAHAILEAPPAPQPQTAPQPLTAPTPAALPVPWTLGAAEPGALSAQAGRLLPYLDADPVDLGYSLTRRSSHPHRAVAFGPDALEALAEGRTDAGLVTGDVVDGKLAFVFSGQGSQRPGMGLDLASSFPVYAEAFDAACVELDRHLDRPIRDVIADGCDLDQTVYTQSALFAVEVALFRLVESFDVRPDFLVGHSIGEIAAAHVAGVLSLPDAAKLVTARGRLMQALPSGGVMVAVRATETEVLPLLTGGVSVAAINGPRSVVLSGAADQVAAVAANFKKSKRLRVSHAFHSVLMEPMLAEFAQVADTLTYESPRIPVVSNLTGQIADVHDAAYWVRHVREAVRFADGITTLENLGVTTFVEIGPDGVLSAMGADCVTDAVFVTVQRSDRDQPTALLTALAHVFVRGVAVDWTPCLTGGRLIDLPTYAFQHQRYWPAATVTGNGDAVDHPLLGGMLTVAGDGDERIFTGRWSRTALPWLGDHRVAGDVVVPGTALLELTLAAGAEVGCDQVDDLVLAAPLILGEQRVEVQVRTGAADNSGHRAVTVHASSDGTQWTTHATGTLSTAGRDDDTTTTTWPPAGVEAIDTTGLYDALRRRGLDYGPAFQGLRQAWSGTDGAVYAEVELPETVDGSRYGVHPALLDTALHPLGLGLLGDDDGQARVPFAWSGVTLRASGAVTARVRLADSGTDAVSVHLTDPLGRTLLTADSLVLRRYAERTASTDGLHHLDWIPVEAPGTSDRTGTEVLRVPATDPNDPVTATHATTAAVLAALRDAVERDTRLAIVTSGAVGCAPGDPVTDLAAAAVWGLVRSAQTENPGRFLLIDTDGDEQLGAVLATGEEQIAIRDGALRAPRLARVTEPAASHDFGTGTVLVTGAFGTLGRLVTRHLVTRYGVTDLLLLSRRGPDAPEAADLTAELAALGATSTVLACDLADRDALAASIGSAGSLTGVVHIAGVIDDGVVTALTPERLGAVLRPKVDAAWHLHELTAEHPLTAFVMFSSAAGLLGSPGQANYAAANAFLDALADLRNRAGLPASSLAWGPWAAGMAADLDPDAVQRISRGGLALITPEDGLGLLDAAGQRTAVVPLRLTSGRTAPTTVHPLLRNLVRAGRRGTARAATGDASLVQRLGALRPADQREALLDLVRTHVASVLGHGSGQAVAPGRAFQETGFDSLAAVELRNGLNAATGLRLPATLVFDHPSPAALAAHLHETLFGADVTGTPETTAPVRADEPIAIVGMACRYPGGISSPEDLWRLVESGSDAVGDFPADRGWDVDRLYHADPDHPGTSYTRSGGFLADAADFDAPFFGLGPREALATDPQQRLLLETSWEAFERGGIDPATVRGSRTGVFAGVMYHDYVSRLDPDGDAVEGLLGIGNAGSVISGRIAYTFGLEGPAVTVDTACSSSLVALHLAIQAIRSGECTMALAGGVTVMATPGTFIEFSRQRGLSADGRCKSFGAGADGTGWSEGVGMLVVERLSDARRNGHPVLAVIRGSAVNSDGASNGLTAPNGPAQQRVIRAALASAGLSTADVDTVEAHGTGTVLGDPIEAQALLATYGQDRPDDRPLWLGSIKSNMGHTQAAAGVAGIIKMIEAMRHGVLPRTLHADDPSPHIDWSAGAVALLTEERPWTVNGRPRRAAVSSFGVSGTNAHVILEAAPEPAPAPRQPHTGPAIWPLTATTTDGVRDQATRLLAHLGTHPGLDPADIGHTLSTRGTFPHRAVVFGRDALDAAAEGRTDPGLVTGDVVDGKLAFVFSGQGSQRPGMGLGLASSFPVFAEAFDAACVELDRHLDRPIREVILNDAEALDQTVHTQAALFAVEVALFRLVESFGVTPDYLVGHSIGEIAAAHVSGVLSLSDAAKLVAARGRLMQALPPGGVMVAVRATEADVLPLLTDGVSVAAVNGPRSVVLSGVADEVAAVAAKFKKSKRLRVSHAFHSVLMEPMLAEFAQVAESLTYESPRIPVVSNVTGQVAEAQDAAYWVRHVWEAVRFADGISTLENLGVATFVEIGPDGVLSAMGADCVTDAVFVPVQRSDRDQPTTLLTALAQAFVRGVAVNWAPCHPGGRLIELPTYAFQHRRYWPTGPAAAARRDRTGHPLFDTAVTLAEAGGERVLTGHWSVATVPWLADHRVDGTLLVPGTALVEAALAAGTGDRLDDLVLAAPLILDEGGAQIQVRVGAATDEGRRPVTIHASTDGATWTAHATGTLAPTDDAPVLPVSRSAAAAPLNVDGLYDELFRRGLDYGPAFQGVRTAWRDTDGTLHADVVLPDEVDTGGYGIHPALLDAALHTLGLDDHTGDGAAKVPFAWSGVTIHQPGATAAQVRLSVGDAVQVTLADAVGDPVVSVAALRLRAYAPPSVLHRLDWTPIDLPGTGDTETVILRIAADGGDPLAATRTATARTLTALQSAIADDTRLTVVTAGATGRDVTHLSGAAVWGLVRAAQSEHPGRFTLVDAEPGTGEEEIRAAAAAEQSQITIGVDGVFTPVLTPYPVSGDEVANPGTGTVLITGALGGLGRVVAHHLVTRHGVTDLVLLSRQGPDAPGADALVRDLAAAGATATVVACDAADRAALAKVLDGLPDLTGVVHLAGMLDDGVVTALTEERVATVLRPKAEAAWHLHELTRDRQLTAFVLFSSAAGVVGGPGQGNYAAANAFLDALAAYRRRAGLPGTSLAWGPWAAGMAATLAGTDLARMARTGILPMTETQALTAFDLSLGAAEPALVPLRLDPTATPASVPAVLRGLLREAPKRRASRRGPDRTLAEQLASTDPAGRNEAVLTVVLTQVAATIGDGAAHTVDPDLEFTGLGFTSLAAVELRNGLNAATGLSLPATLTFDYPTPRALADHLLSTLAPTRTPRLLDELARLEQALTALLPDEVAELAVRDGVAARLKALTGQWAEVTGAAAPVTETLDEASDDELFAFIDRRLGAS</sequence>
<dbReference type="CDD" id="cd08952">
    <property type="entry name" value="KR_1_SDR_x"/>
    <property type="match status" value="1"/>
</dbReference>
<dbReference type="InterPro" id="IPR057326">
    <property type="entry name" value="KR_dom"/>
</dbReference>
<dbReference type="Pfam" id="PF00550">
    <property type="entry name" value="PP-binding"/>
    <property type="match status" value="3"/>
</dbReference>
<evidence type="ECO:0000256" key="10">
    <source>
        <dbReference type="SAM" id="Coils"/>
    </source>
</evidence>
<evidence type="ECO:0000313" key="15">
    <source>
        <dbReference type="EMBL" id="NYH40474.1"/>
    </source>
</evidence>
<evidence type="ECO:0000259" key="13">
    <source>
        <dbReference type="PROSITE" id="PS52004"/>
    </source>
</evidence>
<dbReference type="InterPro" id="IPR006162">
    <property type="entry name" value="Ppantetheine_attach_site"/>
</dbReference>
<dbReference type="InterPro" id="IPR014043">
    <property type="entry name" value="Acyl_transferase_dom"/>
</dbReference>
<dbReference type="GO" id="GO:0033068">
    <property type="term" value="P:macrolide biosynthetic process"/>
    <property type="evidence" value="ECO:0007669"/>
    <property type="project" value="UniProtKB-ARBA"/>
</dbReference>
<dbReference type="Proteomes" id="UP000523545">
    <property type="component" value="Unassembled WGS sequence"/>
</dbReference>
<feature type="compositionally biased region" description="Polar residues" evidence="11">
    <location>
        <begin position="2408"/>
        <end position="2426"/>
    </location>
</feature>
<keyword evidence="4" id="KW-0597">Phosphoprotein</keyword>
<dbReference type="Pfam" id="PF00109">
    <property type="entry name" value="ketoacyl-synt"/>
    <property type="match status" value="3"/>
</dbReference>
<name>A0A7Y9WVZ4_9ACTN</name>
<dbReference type="SUPFAM" id="SSF52151">
    <property type="entry name" value="FabD/lysophospholipase-like"/>
    <property type="match status" value="3"/>
</dbReference>
<feature type="domain" description="PKS/mFAS DH" evidence="14">
    <location>
        <begin position="3958"/>
        <end position="4221"/>
    </location>
</feature>
<evidence type="ECO:0000259" key="14">
    <source>
        <dbReference type="PROSITE" id="PS52019"/>
    </source>
</evidence>
<keyword evidence="7" id="KW-0511">Multifunctional enzyme</keyword>
<dbReference type="InterPro" id="IPR036291">
    <property type="entry name" value="NAD(P)-bd_dom_sf"/>
</dbReference>
<evidence type="ECO:0000256" key="6">
    <source>
        <dbReference type="ARBA" id="ARBA00023194"/>
    </source>
</evidence>
<keyword evidence="5" id="KW-0808">Transferase</keyword>
<dbReference type="InterPro" id="IPR049900">
    <property type="entry name" value="PKS_mFAS_DH"/>
</dbReference>
<dbReference type="Pfam" id="PF08990">
    <property type="entry name" value="Docking"/>
    <property type="match status" value="1"/>
</dbReference>
<dbReference type="InterPro" id="IPR050091">
    <property type="entry name" value="PKS_NRPS_Biosynth_Enz"/>
</dbReference>
<dbReference type="GO" id="GO:0004312">
    <property type="term" value="F:fatty acid synthase activity"/>
    <property type="evidence" value="ECO:0007669"/>
    <property type="project" value="TreeGrafter"/>
</dbReference>
<reference evidence="15 16" key="1">
    <citation type="submission" date="2020-07" db="EMBL/GenBank/DDBJ databases">
        <title>Sequencing the genomes of 1000 actinobacteria strains.</title>
        <authorList>
            <person name="Klenk H.-P."/>
        </authorList>
    </citation>
    <scope>NUCLEOTIDE SEQUENCE [LARGE SCALE GENOMIC DNA]</scope>
    <source>
        <strain evidence="15 16">DSM 45876</strain>
    </source>
</reference>
<dbReference type="PROSITE" id="PS52004">
    <property type="entry name" value="KS3_2"/>
    <property type="match status" value="3"/>
</dbReference>
<evidence type="ECO:0000259" key="12">
    <source>
        <dbReference type="PROSITE" id="PS50075"/>
    </source>
</evidence>
<dbReference type="SUPFAM" id="SSF55048">
    <property type="entry name" value="Probable ACP-binding domain of malonyl-CoA ACP transacylase"/>
    <property type="match status" value="3"/>
</dbReference>
<feature type="active site" description="Proton acceptor; for dehydratase activity" evidence="9">
    <location>
        <position position="2343"/>
    </location>
</feature>
<dbReference type="PANTHER" id="PTHR43775:SF51">
    <property type="entry name" value="INACTIVE PHENOLPHTHIOCEROL SYNTHESIS POLYKETIDE SYNTHASE TYPE I PKS1-RELATED"/>
    <property type="match status" value="1"/>
</dbReference>
<evidence type="ECO:0000256" key="3">
    <source>
        <dbReference type="ARBA" id="ARBA00022450"/>
    </source>
</evidence>
<dbReference type="InterPro" id="IPR016036">
    <property type="entry name" value="Malonyl_transacylase_ACP-bd"/>
</dbReference>
<dbReference type="InterPro" id="IPR055123">
    <property type="entry name" value="SpnB-like_Rossmann"/>
</dbReference>
<dbReference type="InterPro" id="IPR015083">
    <property type="entry name" value="NorB/c/GfsB-D-like_docking"/>
</dbReference>
<dbReference type="SUPFAM" id="SSF53901">
    <property type="entry name" value="Thiolase-like"/>
    <property type="match status" value="3"/>
</dbReference>
<evidence type="ECO:0000256" key="8">
    <source>
        <dbReference type="ARBA" id="ARBA00023315"/>
    </source>
</evidence>
<evidence type="ECO:0000256" key="1">
    <source>
        <dbReference type="ARBA" id="ARBA00001957"/>
    </source>
</evidence>
<evidence type="ECO:0000256" key="5">
    <source>
        <dbReference type="ARBA" id="ARBA00022679"/>
    </source>
</evidence>
<dbReference type="Pfam" id="PF14765">
    <property type="entry name" value="PS-DH"/>
    <property type="match status" value="2"/>
</dbReference>
<dbReference type="Gene3D" id="3.40.366.10">
    <property type="entry name" value="Malonyl-Coenzyme A Acyl Carrier Protein, domain 2"/>
    <property type="match status" value="3"/>
</dbReference>
<dbReference type="Gene3D" id="3.30.70.3290">
    <property type="match status" value="3"/>
</dbReference>
<dbReference type="FunFam" id="1.10.1200.10:FF:000007">
    <property type="entry name" value="Probable polyketide synthase pks17"/>
    <property type="match status" value="2"/>
</dbReference>
<dbReference type="Gene3D" id="1.10.1200.10">
    <property type="entry name" value="ACP-like"/>
    <property type="match status" value="3"/>
</dbReference>
<feature type="region of interest" description="C-terminal hotdog fold" evidence="9">
    <location>
        <begin position="4086"/>
        <end position="4221"/>
    </location>
</feature>
<dbReference type="RefSeq" id="WP_246380580.1">
    <property type="nucleotide sequence ID" value="NZ_JACCHK010000001.1"/>
</dbReference>
<keyword evidence="3" id="KW-0596">Phosphopantetheine</keyword>
<dbReference type="PROSITE" id="PS50075">
    <property type="entry name" value="CARRIER"/>
    <property type="match status" value="3"/>
</dbReference>
<feature type="active site" description="Proton acceptor; for dehydratase activity" evidence="9">
    <location>
        <position position="3991"/>
    </location>
</feature>
<feature type="domain" description="Ketosynthase family 3 (KS3)" evidence="13">
    <location>
        <begin position="34"/>
        <end position="449"/>
    </location>
</feature>
<dbReference type="InterPro" id="IPR020807">
    <property type="entry name" value="PKS_DH"/>
</dbReference>
<evidence type="ECO:0000313" key="16">
    <source>
        <dbReference type="Proteomes" id="UP000523545"/>
    </source>
</evidence>
<dbReference type="GO" id="GO:0004315">
    <property type="term" value="F:3-oxoacyl-[acyl-carrier-protein] synthase activity"/>
    <property type="evidence" value="ECO:0007669"/>
    <property type="project" value="InterPro"/>
</dbReference>
<feature type="domain" description="Carrier" evidence="12">
    <location>
        <begin position="4635"/>
        <end position="4710"/>
    </location>
</feature>
<dbReference type="Pfam" id="PF08659">
    <property type="entry name" value="KR"/>
    <property type="match status" value="3"/>
</dbReference>
<dbReference type="InterPro" id="IPR014031">
    <property type="entry name" value="Ketoacyl_synth_C"/>
</dbReference>
<dbReference type="InterPro" id="IPR036736">
    <property type="entry name" value="ACP-like_sf"/>
</dbReference>
<keyword evidence="10" id="KW-0175">Coiled coil</keyword>
<evidence type="ECO:0000256" key="2">
    <source>
        <dbReference type="ARBA" id="ARBA00004792"/>
    </source>
</evidence>
<dbReference type="SMART" id="SM00823">
    <property type="entry name" value="PKS_PP"/>
    <property type="match status" value="3"/>
</dbReference>
<dbReference type="GO" id="GO:0006633">
    <property type="term" value="P:fatty acid biosynthetic process"/>
    <property type="evidence" value="ECO:0007669"/>
    <property type="project" value="InterPro"/>
</dbReference>
<dbReference type="InterPro" id="IPR018201">
    <property type="entry name" value="Ketoacyl_synth_AS"/>
</dbReference>
<feature type="domain" description="Carrier" evidence="12">
    <location>
        <begin position="1352"/>
        <end position="1427"/>
    </location>
</feature>
<dbReference type="Pfam" id="PF16197">
    <property type="entry name" value="KAsynt_C_assoc"/>
    <property type="match status" value="3"/>
</dbReference>
<feature type="region of interest" description="Disordered" evidence="11">
    <location>
        <begin position="2408"/>
        <end position="2440"/>
    </location>
</feature>
<organism evidence="15 16">
    <name type="scientific">Micromonospora jinlongensis</name>
    <dbReference type="NCBI Taxonomy" id="1287877"/>
    <lineage>
        <taxon>Bacteria</taxon>
        <taxon>Bacillati</taxon>
        <taxon>Actinomycetota</taxon>
        <taxon>Actinomycetes</taxon>
        <taxon>Micromonosporales</taxon>
        <taxon>Micromonosporaceae</taxon>
        <taxon>Micromonospora</taxon>
    </lineage>
</organism>
<feature type="region of interest" description="N-terminal hotdog fold" evidence="9">
    <location>
        <begin position="2310"/>
        <end position="2431"/>
    </location>
</feature>
<dbReference type="Pfam" id="PF00698">
    <property type="entry name" value="Acyl_transf_1"/>
    <property type="match status" value="3"/>
</dbReference>
<dbReference type="EMBL" id="JACCHK010000001">
    <property type="protein sequence ID" value="NYH40474.1"/>
    <property type="molecule type" value="Genomic_DNA"/>
</dbReference>
<keyword evidence="16" id="KW-1185">Reference proteome</keyword>
<feature type="region of interest" description="N-terminal hotdog fold" evidence="9">
    <location>
        <begin position="3958"/>
        <end position="4076"/>
    </location>
</feature>
<dbReference type="InterPro" id="IPR016039">
    <property type="entry name" value="Thiolase-like"/>
</dbReference>
<dbReference type="InterPro" id="IPR020841">
    <property type="entry name" value="PKS_Beta-ketoAc_synthase_dom"/>
</dbReference>
<feature type="domain" description="Ketosynthase family 3 (KS3)" evidence="13">
    <location>
        <begin position="3093"/>
        <end position="3519"/>
    </location>
</feature>
<evidence type="ECO:0000256" key="7">
    <source>
        <dbReference type="ARBA" id="ARBA00023268"/>
    </source>
</evidence>
<feature type="active site" description="Proton donor; for dehydratase activity" evidence="9">
    <location>
        <position position="2503"/>
    </location>
</feature>
<feature type="domain" description="Ketosynthase family 3 (KS3)" evidence="13">
    <location>
        <begin position="1445"/>
        <end position="1870"/>
    </location>
</feature>
<dbReference type="CDD" id="cd08956">
    <property type="entry name" value="KR_3_FAS_SDR_x"/>
    <property type="match status" value="2"/>
</dbReference>
<feature type="region of interest" description="Disordered" evidence="11">
    <location>
        <begin position="4607"/>
        <end position="4627"/>
    </location>
</feature>
<dbReference type="Gene3D" id="3.10.129.110">
    <property type="entry name" value="Polyketide synthase dehydratase"/>
    <property type="match status" value="2"/>
</dbReference>
<keyword evidence="8" id="KW-0012">Acyltransferase</keyword>
<dbReference type="InterPro" id="IPR049552">
    <property type="entry name" value="PKS_DH_N"/>
</dbReference>
<dbReference type="Pfam" id="PF22953">
    <property type="entry name" value="SpnB_Rossmann"/>
    <property type="match status" value="1"/>
</dbReference>
<dbReference type="GO" id="GO:0031177">
    <property type="term" value="F:phosphopantetheine binding"/>
    <property type="evidence" value="ECO:0007669"/>
    <property type="project" value="InterPro"/>
</dbReference>
<dbReference type="PANTHER" id="PTHR43775">
    <property type="entry name" value="FATTY ACID SYNTHASE"/>
    <property type="match status" value="1"/>
</dbReference>
<feature type="compositionally biased region" description="Basic and acidic residues" evidence="11">
    <location>
        <begin position="4607"/>
        <end position="4621"/>
    </location>
</feature>
<feature type="coiled-coil region" evidence="10">
    <location>
        <begin position="5"/>
        <end position="32"/>
    </location>
</feature>
<dbReference type="InterPro" id="IPR009081">
    <property type="entry name" value="PP-bd_ACP"/>
</dbReference>
<dbReference type="PROSITE" id="PS00012">
    <property type="entry name" value="PHOSPHOPANTETHEINE"/>
    <property type="match status" value="2"/>
</dbReference>
<gene>
    <name evidence="15" type="ORF">HNR22_000201</name>
</gene>
<dbReference type="SUPFAM" id="SSF51735">
    <property type="entry name" value="NAD(P)-binding Rossmann-fold domains"/>
    <property type="match status" value="6"/>
</dbReference>
<dbReference type="SMART" id="SM00826">
    <property type="entry name" value="PKS_DH"/>
    <property type="match status" value="2"/>
</dbReference>